<dbReference type="OrthoDB" id="4936413at2759"/>
<evidence type="ECO:0000313" key="3">
    <source>
        <dbReference type="Proteomes" id="UP000054481"/>
    </source>
</evidence>
<feature type="compositionally biased region" description="Polar residues" evidence="1">
    <location>
        <begin position="60"/>
        <end position="71"/>
    </location>
</feature>
<feature type="region of interest" description="Disordered" evidence="1">
    <location>
        <begin position="1"/>
        <end position="76"/>
    </location>
</feature>
<feature type="region of interest" description="Disordered" evidence="1">
    <location>
        <begin position="441"/>
        <end position="639"/>
    </location>
</feature>
<dbReference type="Proteomes" id="UP000054481">
    <property type="component" value="Unassembled WGS sequence"/>
</dbReference>
<feature type="compositionally biased region" description="Polar residues" evidence="1">
    <location>
        <begin position="629"/>
        <end position="639"/>
    </location>
</feature>
<reference evidence="2 3" key="1">
    <citation type="journal article" date="2014" name="Genome Biol. Evol.">
        <title>Comparative genomics and transcriptomics analyses reveal divergent lifestyle features of nematode endoparasitic fungus Hirsutella minnesotensis.</title>
        <authorList>
            <person name="Lai Y."/>
            <person name="Liu K."/>
            <person name="Zhang X."/>
            <person name="Zhang X."/>
            <person name="Li K."/>
            <person name="Wang N."/>
            <person name="Shu C."/>
            <person name="Wu Y."/>
            <person name="Wang C."/>
            <person name="Bushley K.E."/>
            <person name="Xiang M."/>
            <person name="Liu X."/>
        </authorList>
    </citation>
    <scope>NUCLEOTIDE SEQUENCE [LARGE SCALE GENOMIC DNA]</scope>
    <source>
        <strain evidence="2 3">3608</strain>
    </source>
</reference>
<organism evidence="2 3">
    <name type="scientific">Hirsutella minnesotensis 3608</name>
    <dbReference type="NCBI Taxonomy" id="1043627"/>
    <lineage>
        <taxon>Eukaryota</taxon>
        <taxon>Fungi</taxon>
        <taxon>Dikarya</taxon>
        <taxon>Ascomycota</taxon>
        <taxon>Pezizomycotina</taxon>
        <taxon>Sordariomycetes</taxon>
        <taxon>Hypocreomycetidae</taxon>
        <taxon>Hypocreales</taxon>
        <taxon>Ophiocordycipitaceae</taxon>
        <taxon>Hirsutella</taxon>
    </lineage>
</organism>
<evidence type="ECO:0000313" key="2">
    <source>
        <dbReference type="EMBL" id="KJZ72958.1"/>
    </source>
</evidence>
<feature type="compositionally biased region" description="Basic and acidic residues" evidence="1">
    <location>
        <begin position="687"/>
        <end position="698"/>
    </location>
</feature>
<evidence type="ECO:0000256" key="1">
    <source>
        <dbReference type="SAM" id="MobiDB-lite"/>
    </source>
</evidence>
<sequence length="751" mass="83084">MSTDDSRAVQILGKDSHLQGSSDHSVIEVQDAKQVLDRAFPCHSESDTPRDAGDEDSGDSTRSMGASSPFQVTPLRLSGNSNQVYKMQTPRASIGRGLKDNPFVKADQTARALGFTPKTAPFRSQAVKPRRLSDCVPRRLMDRPAAYTRRHEKQDIISSSSIVDDAEEHAVCCAARKSLTIQPGDGRDSQQNLDNKIGGYGDRELQRKIDRLRERAESFHSSHHVQPQIATATAHFIDISSKTQTKTRHETPARHQGPHLLQHDDRFFVGSQTEPHDLGKNIACSAFASAGISRSKSPDDVFGPHDDDWNDFHVGCEAREALKSPTPSYQTAEEALQSFVLPRQGLVSVEMPDARLVNIPSESGGKTPRTFRGELHEHYGAKIREKFASDGQNQDIDGRVVSESSGFRSCPSAQLPPPDSQPVTGRDISSVTGYLQHRRGTNLCLPADGHNAKPEPWPQLRRIERPPSRQRSPAPLRAPWSRDTLRKTPGRPGELQTAEEEHSPLVWRQNLRRTRAENRSSSANVDPPEAPAQWRETLMRTKPEAPLPNSDKNDTCSFCDQGPSSPPRDCSHPNNTPRHPCSREVEETRSTTPAATKVRQVERSLAREKVEELEALRKDDVAAPATPEGSKSSDGGSAQHQIVWHDAGGVALPDNHACRWRDLYMNLTGEVEKWKAELDTCDLVEGEQRARPPSRRDIGVGNGASHEETPDDVGIEGLTIVVHMAYRDDLVIHTDLHGERPSNARAQGRRG</sequence>
<feature type="region of interest" description="Disordered" evidence="1">
    <location>
        <begin position="687"/>
        <end position="711"/>
    </location>
</feature>
<dbReference type="AlphaFoldDB" id="A0A0F7ZTE2"/>
<feature type="compositionally biased region" description="Basic and acidic residues" evidence="1">
    <location>
        <begin position="599"/>
        <end position="621"/>
    </location>
</feature>
<protein>
    <submittedName>
        <fullName evidence="2">Uncharacterized protein</fullName>
    </submittedName>
</protein>
<gene>
    <name evidence="2" type="ORF">HIM_07721</name>
</gene>
<proteinExistence type="predicted"/>
<accession>A0A0F7ZTE2</accession>
<feature type="region of interest" description="Disordered" evidence="1">
    <location>
        <begin position="402"/>
        <end position="427"/>
    </location>
</feature>
<name>A0A0F7ZTE2_9HYPO</name>
<dbReference type="EMBL" id="KQ030540">
    <property type="protein sequence ID" value="KJZ72958.1"/>
    <property type="molecule type" value="Genomic_DNA"/>
</dbReference>
<keyword evidence="3" id="KW-1185">Reference proteome</keyword>